<dbReference type="AlphaFoldDB" id="A0A2U1MUS2"/>
<evidence type="ECO:0000259" key="2">
    <source>
        <dbReference type="Pfam" id="PF26130"/>
    </source>
</evidence>
<dbReference type="STRING" id="35608.A0A2U1MUS2"/>
<dbReference type="InterPro" id="IPR002347">
    <property type="entry name" value="SDR_fam"/>
</dbReference>
<dbReference type="Proteomes" id="UP000245207">
    <property type="component" value="Unassembled WGS sequence"/>
</dbReference>
<organism evidence="3 4">
    <name type="scientific">Artemisia annua</name>
    <name type="common">Sweet wormwood</name>
    <dbReference type="NCBI Taxonomy" id="35608"/>
    <lineage>
        <taxon>Eukaryota</taxon>
        <taxon>Viridiplantae</taxon>
        <taxon>Streptophyta</taxon>
        <taxon>Embryophyta</taxon>
        <taxon>Tracheophyta</taxon>
        <taxon>Spermatophyta</taxon>
        <taxon>Magnoliopsida</taxon>
        <taxon>eudicotyledons</taxon>
        <taxon>Gunneridae</taxon>
        <taxon>Pentapetalae</taxon>
        <taxon>asterids</taxon>
        <taxon>campanulids</taxon>
        <taxon>Asterales</taxon>
        <taxon>Asteraceae</taxon>
        <taxon>Asteroideae</taxon>
        <taxon>Anthemideae</taxon>
        <taxon>Artemisiinae</taxon>
        <taxon>Artemisia</taxon>
    </lineage>
</organism>
<dbReference type="InterPro" id="IPR036291">
    <property type="entry name" value="NAD(P)-bd_dom_sf"/>
</dbReference>
<name>A0A2U1MUS2_ARTAN</name>
<comment type="caution">
    <text evidence="3">The sequence shown here is derived from an EMBL/GenBank/DDBJ whole genome shotgun (WGS) entry which is preliminary data.</text>
</comment>
<feature type="compositionally biased region" description="Polar residues" evidence="1">
    <location>
        <begin position="535"/>
        <end position="545"/>
    </location>
</feature>
<dbReference type="PANTHER" id="PTHR48476">
    <property type="entry name" value="SHORT-CHAIN DEHYDROGENASE TIC 32, CHLOROPLASTIC-LIKE"/>
    <property type="match status" value="1"/>
</dbReference>
<protein>
    <submittedName>
        <fullName evidence="3">Glucose/ribitol dehydrogenase</fullName>
    </submittedName>
</protein>
<dbReference type="EMBL" id="PKPP01004307">
    <property type="protein sequence ID" value="PWA65008.1"/>
    <property type="molecule type" value="Genomic_DNA"/>
</dbReference>
<accession>A0A2U1MUS2</accession>
<dbReference type="Pfam" id="PF26130">
    <property type="entry name" value="PB1-like"/>
    <property type="match status" value="1"/>
</dbReference>
<proteinExistence type="predicted"/>
<feature type="region of interest" description="Disordered" evidence="1">
    <location>
        <begin position="186"/>
        <end position="222"/>
    </location>
</feature>
<dbReference type="PRINTS" id="PR00081">
    <property type="entry name" value="GDHRDH"/>
</dbReference>
<feature type="compositionally biased region" description="Low complexity" evidence="1">
    <location>
        <begin position="442"/>
        <end position="452"/>
    </location>
</feature>
<feature type="compositionally biased region" description="Basic and acidic residues" evidence="1">
    <location>
        <begin position="127"/>
        <end position="136"/>
    </location>
</feature>
<evidence type="ECO:0000313" key="3">
    <source>
        <dbReference type="EMBL" id="PWA65008.1"/>
    </source>
</evidence>
<dbReference type="InterPro" id="IPR058594">
    <property type="entry name" value="PB1-like_dom_pln"/>
</dbReference>
<feature type="region of interest" description="Disordered" evidence="1">
    <location>
        <begin position="124"/>
        <end position="157"/>
    </location>
</feature>
<sequence>MRLRFFHVVSVCVDVYCFYTESNQNYFTLKVIHGEKFTLPPGRVYVDPVIAWYDCVDYDLFNYYAFQALVDDRGVKGGVAGCHYRIPGEALDVGLLPLQNDDDVIHRDIEVYVEAKRRRAKRARKSKITDEVRVEPSNDPTMGPEQAEPSIDGTNAQSPVTMIAGREQAEDETQIIDEVLDDTDTSAAQSHVSRVVGDTDTHAAQPPVSRVDGPEQDEQQSQITDKDLFQFAHPEDNVGVGDDLITDMVAELQSELVVLELNKNFVDFEEVVERDDVGTSTQQVNEEEHVVDVSDFEDEKDDVGSPIEPAVDMREFKFDFDPHFENLSKLADQCMADYMDHDPGYNFDEFQSDEEGYGSRFVNLRKIRLKEIRREYDGRSNVKKGEFFVTEKFNRPKDIKQKLRTYALESRRDIRIEKCDQERIQAICRGTVVGYGRNDTGSSQPSASSSQSKGNFASSKTYTKKKEQAHVPMVPTCVKSEDRTTPTATIAMEINQNLQLDVPTTKISRAREFAQKRIEGDHEEQEGVPDEVLERSTQPVGSSATEVGAGPSQPVGTQASKVAAGPSHQVGTQGSHVSQSTRNGGGQRKKRIKRKANIAKLVTEGLVAIGPLCGGASGIGLETSRVLSLRGAHVIIAARNTEAANEAKQTIIKSNEKAKIDVLQLDLSSLKSVKAFAENFLALNLPLNILINNAGIMFCPYQLSQDGIEMQFATNHLGHFYLTNLLLDKMKNTAKATGIEGRIVNLSSVAHLRTYEEGIRFDAINDKDSYSDKLAYGQSKLANLLHANELSRRLKEEGANITVNSVHPGLIMTNLMRHSLNLMRFMMMITYILWKNVPQGAATTCYVAVHPSMKGVSGKYFLDCNEWPASDFARDPKLAMRLWDYSNHLIDSALQRH</sequence>
<gene>
    <name evidence="3" type="ORF">CTI12_AA343680</name>
</gene>
<feature type="compositionally biased region" description="Polar residues" evidence="1">
    <location>
        <begin position="569"/>
        <end position="581"/>
    </location>
</feature>
<evidence type="ECO:0000256" key="1">
    <source>
        <dbReference type="SAM" id="MobiDB-lite"/>
    </source>
</evidence>
<feature type="region of interest" description="Disordered" evidence="1">
    <location>
        <begin position="517"/>
        <end position="593"/>
    </location>
</feature>
<evidence type="ECO:0000313" key="4">
    <source>
        <dbReference type="Proteomes" id="UP000245207"/>
    </source>
</evidence>
<dbReference type="SUPFAM" id="SSF51735">
    <property type="entry name" value="NAD(P)-binding Rossmann-fold domains"/>
    <property type="match status" value="1"/>
</dbReference>
<dbReference type="Gene3D" id="3.40.50.720">
    <property type="entry name" value="NAD(P)-binding Rossmann-like Domain"/>
    <property type="match status" value="1"/>
</dbReference>
<feature type="domain" description="PB1-like" evidence="2">
    <location>
        <begin position="25"/>
        <end position="106"/>
    </location>
</feature>
<keyword evidence="4" id="KW-1185">Reference proteome</keyword>
<dbReference type="OrthoDB" id="191139at2759"/>
<reference evidence="3 4" key="1">
    <citation type="journal article" date="2018" name="Mol. Plant">
        <title>The genome of Artemisia annua provides insight into the evolution of Asteraceae family and artemisinin biosynthesis.</title>
        <authorList>
            <person name="Shen Q."/>
            <person name="Zhang L."/>
            <person name="Liao Z."/>
            <person name="Wang S."/>
            <person name="Yan T."/>
            <person name="Shi P."/>
            <person name="Liu M."/>
            <person name="Fu X."/>
            <person name="Pan Q."/>
            <person name="Wang Y."/>
            <person name="Lv Z."/>
            <person name="Lu X."/>
            <person name="Zhang F."/>
            <person name="Jiang W."/>
            <person name="Ma Y."/>
            <person name="Chen M."/>
            <person name="Hao X."/>
            <person name="Li L."/>
            <person name="Tang Y."/>
            <person name="Lv G."/>
            <person name="Zhou Y."/>
            <person name="Sun X."/>
            <person name="Brodelius P.E."/>
            <person name="Rose J.K.C."/>
            <person name="Tang K."/>
        </authorList>
    </citation>
    <scope>NUCLEOTIDE SEQUENCE [LARGE SCALE GENOMIC DNA]</scope>
    <source>
        <strain evidence="4">cv. Huhao1</strain>
        <tissue evidence="3">Leaf</tissue>
    </source>
</reference>
<dbReference type="InterPro" id="IPR055280">
    <property type="entry name" value="TIC32"/>
</dbReference>
<dbReference type="PANTHER" id="PTHR48476:SF1">
    <property type="entry name" value="SHORT-CHAIN DEHYDROGENASE TIC 32, CHLOROPLASTIC-LIKE"/>
    <property type="match status" value="1"/>
</dbReference>
<dbReference type="Pfam" id="PF00106">
    <property type="entry name" value="adh_short"/>
    <property type="match status" value="1"/>
</dbReference>
<feature type="region of interest" description="Disordered" evidence="1">
    <location>
        <begin position="434"/>
        <end position="470"/>
    </location>
</feature>
<dbReference type="CDD" id="cd05327">
    <property type="entry name" value="retinol-DH_like_SDR_c_like"/>
    <property type="match status" value="1"/>
</dbReference>
<feature type="compositionally biased region" description="Acidic residues" evidence="1">
    <location>
        <begin position="521"/>
        <end position="531"/>
    </location>
</feature>